<evidence type="ECO:0000313" key="1">
    <source>
        <dbReference type="EMBL" id="GLS25272.1"/>
    </source>
</evidence>
<proteinExistence type="predicted"/>
<accession>A0AA37T9U4</accession>
<name>A0AA37T9U4_9GAMM</name>
<dbReference type="EMBL" id="BSPD01000027">
    <property type="protein sequence ID" value="GLS25272.1"/>
    <property type="molecule type" value="Genomic_DNA"/>
</dbReference>
<evidence type="ECO:0000313" key="2">
    <source>
        <dbReference type="Proteomes" id="UP001156870"/>
    </source>
</evidence>
<gene>
    <name evidence="1" type="ORF">GCM10007877_09860</name>
</gene>
<sequence>MVDYYVVLLSQVAHAILLSTTLFTDDPITEDIAPFSEQIREFTCNIDASTHVFGATMVVHTYSSPYDVFGDIEYVFKGHVSADESKEKIRIVGM</sequence>
<dbReference type="AlphaFoldDB" id="A0AA37T9U4"/>
<organism evidence="1 2">
    <name type="scientific">Marinibactrum halimedae</name>
    <dbReference type="NCBI Taxonomy" id="1444977"/>
    <lineage>
        <taxon>Bacteria</taxon>
        <taxon>Pseudomonadati</taxon>
        <taxon>Pseudomonadota</taxon>
        <taxon>Gammaproteobacteria</taxon>
        <taxon>Cellvibrionales</taxon>
        <taxon>Cellvibrionaceae</taxon>
        <taxon>Marinibactrum</taxon>
    </lineage>
</organism>
<protein>
    <submittedName>
        <fullName evidence="1">Uncharacterized protein</fullName>
    </submittedName>
</protein>
<dbReference type="Proteomes" id="UP001156870">
    <property type="component" value="Unassembled WGS sequence"/>
</dbReference>
<reference evidence="1 2" key="1">
    <citation type="journal article" date="2014" name="Int. J. Syst. Evol. Microbiol.">
        <title>Complete genome sequence of Corynebacterium casei LMG S-19264T (=DSM 44701T), isolated from a smear-ripened cheese.</title>
        <authorList>
            <consortium name="US DOE Joint Genome Institute (JGI-PGF)"/>
            <person name="Walter F."/>
            <person name="Albersmeier A."/>
            <person name="Kalinowski J."/>
            <person name="Ruckert C."/>
        </authorList>
    </citation>
    <scope>NUCLEOTIDE SEQUENCE [LARGE SCALE GENOMIC DNA]</scope>
    <source>
        <strain evidence="1 2">NBRC 110095</strain>
    </source>
</reference>
<comment type="caution">
    <text evidence="1">The sequence shown here is derived from an EMBL/GenBank/DDBJ whole genome shotgun (WGS) entry which is preliminary data.</text>
</comment>
<keyword evidence="2" id="KW-1185">Reference proteome</keyword>